<keyword evidence="7" id="KW-0547">Nucleotide-binding</keyword>
<evidence type="ECO:0000313" key="11">
    <source>
        <dbReference type="EMBL" id="OGZ46184.1"/>
    </source>
</evidence>
<dbReference type="PANTHER" id="PTHR33540:SF2">
    <property type="entry name" value="TRNA THREONYLCARBAMOYLADENOSINE BIOSYNTHESIS PROTEIN TSAE"/>
    <property type="match status" value="1"/>
</dbReference>
<dbReference type="InterPro" id="IPR003442">
    <property type="entry name" value="T6A_TsaE"/>
</dbReference>
<evidence type="ECO:0000256" key="3">
    <source>
        <dbReference type="ARBA" id="ARBA00019010"/>
    </source>
</evidence>
<dbReference type="AlphaFoldDB" id="A0A1G2G7F2"/>
<dbReference type="Pfam" id="PF02367">
    <property type="entry name" value="TsaE"/>
    <property type="match status" value="1"/>
</dbReference>
<comment type="similarity">
    <text evidence="2">Belongs to the TsaE family.</text>
</comment>
<keyword evidence="4" id="KW-0963">Cytoplasm</keyword>
<dbReference type="GO" id="GO:0046872">
    <property type="term" value="F:metal ion binding"/>
    <property type="evidence" value="ECO:0007669"/>
    <property type="project" value="UniProtKB-KW"/>
</dbReference>
<gene>
    <name evidence="11" type="ORF">A2756_06285</name>
</gene>
<comment type="subcellular location">
    <subcellularLocation>
        <location evidence="1">Cytoplasm</location>
    </subcellularLocation>
</comment>
<keyword evidence="8" id="KW-0067">ATP-binding</keyword>
<evidence type="ECO:0000256" key="9">
    <source>
        <dbReference type="ARBA" id="ARBA00022842"/>
    </source>
</evidence>
<dbReference type="GO" id="GO:0016740">
    <property type="term" value="F:transferase activity"/>
    <property type="evidence" value="ECO:0007669"/>
    <property type="project" value="UniProtKB-KW"/>
</dbReference>
<dbReference type="GO" id="GO:0002949">
    <property type="term" value="P:tRNA threonylcarbamoyladenosine modification"/>
    <property type="evidence" value="ECO:0007669"/>
    <property type="project" value="InterPro"/>
</dbReference>
<dbReference type="NCBIfam" id="TIGR00150">
    <property type="entry name" value="T6A_YjeE"/>
    <property type="match status" value="1"/>
</dbReference>
<dbReference type="GO" id="GO:0005737">
    <property type="term" value="C:cytoplasm"/>
    <property type="evidence" value="ECO:0007669"/>
    <property type="project" value="UniProtKB-SubCell"/>
</dbReference>
<evidence type="ECO:0000256" key="2">
    <source>
        <dbReference type="ARBA" id="ARBA00007599"/>
    </source>
</evidence>
<keyword evidence="11" id="KW-0808">Transferase</keyword>
<dbReference type="InterPro" id="IPR027417">
    <property type="entry name" value="P-loop_NTPase"/>
</dbReference>
<sequence>MNLGDNNTFEVLPRNLAARRRYVSWPLFHFSNREANATMCSSMETITLTTTSASATQKAAHILAEELGVRSLPAKGALVLALEGDLGGGKTTFTQGFAKGLGIKDKIASPTFVLMKIYKISGLNTHFERFVHIDAYRLDHPHELVHLGWRDLARDPHNIILVEWASKVKKLIPKEAVHIQFAFVDKKTRTITVKA</sequence>
<organism evidence="11 12">
    <name type="scientific">Candidatus Ryanbacteria bacterium RIFCSPHIGHO2_01_FULL_48_27</name>
    <dbReference type="NCBI Taxonomy" id="1802115"/>
    <lineage>
        <taxon>Bacteria</taxon>
        <taxon>Candidatus Ryaniibacteriota</taxon>
    </lineage>
</organism>
<keyword evidence="5" id="KW-0819">tRNA processing</keyword>
<comment type="caution">
    <text evidence="11">The sequence shown here is derived from an EMBL/GenBank/DDBJ whole genome shotgun (WGS) entry which is preliminary data.</text>
</comment>
<evidence type="ECO:0000256" key="4">
    <source>
        <dbReference type="ARBA" id="ARBA00022490"/>
    </source>
</evidence>
<reference evidence="11 12" key="1">
    <citation type="journal article" date="2016" name="Nat. Commun.">
        <title>Thousands of microbial genomes shed light on interconnected biogeochemical processes in an aquifer system.</title>
        <authorList>
            <person name="Anantharaman K."/>
            <person name="Brown C.T."/>
            <person name="Hug L.A."/>
            <person name="Sharon I."/>
            <person name="Castelle C.J."/>
            <person name="Probst A.J."/>
            <person name="Thomas B.C."/>
            <person name="Singh A."/>
            <person name="Wilkins M.J."/>
            <person name="Karaoz U."/>
            <person name="Brodie E.L."/>
            <person name="Williams K.H."/>
            <person name="Hubbard S.S."/>
            <person name="Banfield J.F."/>
        </authorList>
    </citation>
    <scope>NUCLEOTIDE SEQUENCE [LARGE SCALE GENOMIC DNA]</scope>
</reference>
<accession>A0A1G2G7F2</accession>
<evidence type="ECO:0000256" key="5">
    <source>
        <dbReference type="ARBA" id="ARBA00022694"/>
    </source>
</evidence>
<dbReference type="PANTHER" id="PTHR33540">
    <property type="entry name" value="TRNA THREONYLCARBAMOYLADENOSINE BIOSYNTHESIS PROTEIN TSAE"/>
    <property type="match status" value="1"/>
</dbReference>
<protein>
    <recommendedName>
        <fullName evidence="3">tRNA threonylcarbamoyladenosine biosynthesis protein TsaE</fullName>
    </recommendedName>
    <alternativeName>
        <fullName evidence="10">t(6)A37 threonylcarbamoyladenosine biosynthesis protein TsaE</fullName>
    </alternativeName>
</protein>
<evidence type="ECO:0000256" key="6">
    <source>
        <dbReference type="ARBA" id="ARBA00022723"/>
    </source>
</evidence>
<dbReference type="GO" id="GO:0005524">
    <property type="term" value="F:ATP binding"/>
    <property type="evidence" value="ECO:0007669"/>
    <property type="project" value="UniProtKB-KW"/>
</dbReference>
<name>A0A1G2G7F2_9BACT</name>
<keyword evidence="9" id="KW-0460">Magnesium</keyword>
<evidence type="ECO:0000313" key="12">
    <source>
        <dbReference type="Proteomes" id="UP000177785"/>
    </source>
</evidence>
<dbReference type="Proteomes" id="UP000177785">
    <property type="component" value="Unassembled WGS sequence"/>
</dbReference>
<dbReference type="STRING" id="1802115.A2756_06285"/>
<dbReference type="EMBL" id="MHNL01000001">
    <property type="protein sequence ID" value="OGZ46184.1"/>
    <property type="molecule type" value="Genomic_DNA"/>
</dbReference>
<evidence type="ECO:0000256" key="1">
    <source>
        <dbReference type="ARBA" id="ARBA00004496"/>
    </source>
</evidence>
<dbReference type="SUPFAM" id="SSF52540">
    <property type="entry name" value="P-loop containing nucleoside triphosphate hydrolases"/>
    <property type="match status" value="1"/>
</dbReference>
<keyword evidence="6" id="KW-0479">Metal-binding</keyword>
<evidence type="ECO:0000256" key="8">
    <source>
        <dbReference type="ARBA" id="ARBA00022840"/>
    </source>
</evidence>
<evidence type="ECO:0000256" key="7">
    <source>
        <dbReference type="ARBA" id="ARBA00022741"/>
    </source>
</evidence>
<proteinExistence type="inferred from homology"/>
<dbReference type="Gene3D" id="3.40.50.300">
    <property type="entry name" value="P-loop containing nucleotide triphosphate hydrolases"/>
    <property type="match status" value="1"/>
</dbReference>
<evidence type="ECO:0000256" key="10">
    <source>
        <dbReference type="ARBA" id="ARBA00032441"/>
    </source>
</evidence>